<gene>
    <name evidence="1" type="ORF">CRE_23729</name>
</gene>
<evidence type="ECO:0008006" key="3">
    <source>
        <dbReference type="Google" id="ProtNLM"/>
    </source>
</evidence>
<dbReference type="InterPro" id="IPR035979">
    <property type="entry name" value="RBD_domain_sf"/>
</dbReference>
<dbReference type="FunCoup" id="E3NCZ6">
    <property type="interactions" value="1664"/>
</dbReference>
<dbReference type="eggNOG" id="ENOG502TGZG">
    <property type="taxonomic scope" value="Eukaryota"/>
</dbReference>
<dbReference type="OMA" id="EACAHIT"/>
<accession>E3NCZ6</accession>
<dbReference type="InParanoid" id="E3NCZ6"/>
<evidence type="ECO:0000313" key="1">
    <source>
        <dbReference type="EMBL" id="EFO93427.1"/>
    </source>
</evidence>
<dbReference type="OrthoDB" id="5773087at2759"/>
<dbReference type="RefSeq" id="XP_003093724.2">
    <property type="nucleotide sequence ID" value="XM_003093676.2"/>
</dbReference>
<dbReference type="SUPFAM" id="SSF54928">
    <property type="entry name" value="RNA-binding domain, RBD"/>
    <property type="match status" value="1"/>
</dbReference>
<dbReference type="EMBL" id="DS268604">
    <property type="protein sequence ID" value="EFO93427.1"/>
    <property type="molecule type" value="Genomic_DNA"/>
</dbReference>
<dbReference type="HOGENOM" id="CLU_1099353_0_0_1"/>
<dbReference type="KEGG" id="crq:GCK72_017098"/>
<dbReference type="GeneID" id="9823083"/>
<protein>
    <recommendedName>
        <fullName evidence="3">RRM domain-containing protein</fullName>
    </recommendedName>
</protein>
<evidence type="ECO:0000313" key="2">
    <source>
        <dbReference type="Proteomes" id="UP000008281"/>
    </source>
</evidence>
<proteinExistence type="predicted"/>
<sequence length="263" mass="30952">MFSDSKRPPTVEPTLMIGDVDRSFDFTLVNNFICLTYPYPIKLRKSPTKVETKVSYFYQYPTFADARLALRRLNGLRIPGMSSDFQLDMNFTKQCEEVCAHLTVNDVHLSRCEVMRILFRFPSVLGLAQYNFDLFNGTTPRTTCFVRFGDKEECMEAVRELNQMPIENSHIHMTLSTRYLDKLRGYVMEREAKKQEVGVPQFHNIYSKRRVNICQYNEMVMSASEEFFEDMESSRWSPVAYQTNVHKGDYVRQMTLHSFDYDF</sequence>
<dbReference type="CTD" id="9823083"/>
<dbReference type="AlphaFoldDB" id="E3NCZ6"/>
<dbReference type="Proteomes" id="UP000008281">
    <property type="component" value="Unassembled WGS sequence"/>
</dbReference>
<name>E3NCZ6_CAERE</name>
<dbReference type="GO" id="GO:0003676">
    <property type="term" value="F:nucleic acid binding"/>
    <property type="evidence" value="ECO:0007669"/>
    <property type="project" value="InterPro"/>
</dbReference>
<organism evidence="2">
    <name type="scientific">Caenorhabditis remanei</name>
    <name type="common">Caenorhabditis vulgaris</name>
    <dbReference type="NCBI Taxonomy" id="31234"/>
    <lineage>
        <taxon>Eukaryota</taxon>
        <taxon>Metazoa</taxon>
        <taxon>Ecdysozoa</taxon>
        <taxon>Nematoda</taxon>
        <taxon>Chromadorea</taxon>
        <taxon>Rhabditida</taxon>
        <taxon>Rhabditina</taxon>
        <taxon>Rhabditomorpha</taxon>
        <taxon>Rhabditoidea</taxon>
        <taxon>Rhabditidae</taxon>
        <taxon>Peloderinae</taxon>
        <taxon>Caenorhabditis</taxon>
    </lineage>
</organism>
<reference evidence="1" key="1">
    <citation type="submission" date="2007-07" db="EMBL/GenBank/DDBJ databases">
        <title>PCAP assembly of the Caenorhabditis remanei genome.</title>
        <authorList>
            <consortium name="The Caenorhabditis remanei Sequencing Consortium"/>
            <person name="Wilson R.K."/>
        </authorList>
    </citation>
    <scope>NUCLEOTIDE SEQUENCE [LARGE SCALE GENOMIC DNA]</scope>
    <source>
        <strain evidence="1">PB4641</strain>
    </source>
</reference>
<keyword evidence="2" id="KW-1185">Reference proteome</keyword>